<organism evidence="3 4">
    <name type="scientific">Ramlibacter algicola</name>
    <dbReference type="NCBI Taxonomy" id="2795217"/>
    <lineage>
        <taxon>Bacteria</taxon>
        <taxon>Pseudomonadati</taxon>
        <taxon>Pseudomonadota</taxon>
        <taxon>Betaproteobacteria</taxon>
        <taxon>Burkholderiales</taxon>
        <taxon>Comamonadaceae</taxon>
        <taxon>Ramlibacter</taxon>
    </lineage>
</organism>
<dbReference type="Pfam" id="PF14559">
    <property type="entry name" value="TPR_19"/>
    <property type="match status" value="1"/>
</dbReference>
<dbReference type="Gene3D" id="1.25.40.10">
    <property type="entry name" value="Tetratricopeptide repeat domain"/>
    <property type="match status" value="1"/>
</dbReference>
<dbReference type="EMBL" id="JAEDAO010000001">
    <property type="protein sequence ID" value="MBK0391713.1"/>
    <property type="molecule type" value="Genomic_DNA"/>
</dbReference>
<dbReference type="SMART" id="SM00028">
    <property type="entry name" value="TPR"/>
    <property type="match status" value="3"/>
</dbReference>
<sequence>MRLLRLTLPAVFALLLLAGCATRPLPAALPDLQPALARGDQAYAMTQLPSVDPAVLFALPPDLAASIARERMRTVSHKARLIALLDLLYGPDRRAFTYGAPTSTDAAQTWAAKRGDCLSLTLLTYASARAMGLNAQMQEVRVPAIYERRSGVDFVNRHVNVAVHLRNDTMQDMMRTQVAMLDFEPQLTGGELGHALDERGMVARFHNNLGGQALAAGDAPRAYAHYRAAIAADPEYGAAQSNLAVLLEQRGLLAEAEALLRHAVVLSDRPDVALAALRRVLVAQHRDAEAQVVAQQLRSAEDADPYHWIALGLDELAAGRNRQAVDALEHAQQLTAGFGEVHGWLALAYARLGESAKARQQLAQLDAIEGGARMAGKVRKQLGVQ</sequence>
<evidence type="ECO:0000313" key="4">
    <source>
        <dbReference type="Proteomes" id="UP000617041"/>
    </source>
</evidence>
<proteinExistence type="predicted"/>
<reference evidence="3" key="1">
    <citation type="submission" date="2020-12" db="EMBL/GenBank/DDBJ databases">
        <title>Ramlibacter sp. nov., isolated from a freshwater alga, Cryptomonas.</title>
        <authorList>
            <person name="Kim H.M."/>
            <person name="Jeon C.O."/>
        </authorList>
    </citation>
    <scope>NUCLEOTIDE SEQUENCE</scope>
    <source>
        <strain evidence="3">CrO1</strain>
    </source>
</reference>
<accession>A0A934PZ10</accession>
<dbReference type="SUPFAM" id="SSF48452">
    <property type="entry name" value="TPR-like"/>
    <property type="match status" value="1"/>
</dbReference>
<dbReference type="InterPro" id="IPR019734">
    <property type="entry name" value="TPR_rpt"/>
</dbReference>
<evidence type="ECO:0000256" key="2">
    <source>
        <dbReference type="SAM" id="SignalP"/>
    </source>
</evidence>
<dbReference type="Proteomes" id="UP000617041">
    <property type="component" value="Unassembled WGS sequence"/>
</dbReference>
<keyword evidence="1" id="KW-0802">TPR repeat</keyword>
<dbReference type="InterPro" id="IPR011990">
    <property type="entry name" value="TPR-like_helical_dom_sf"/>
</dbReference>
<dbReference type="PROSITE" id="PS50005">
    <property type="entry name" value="TPR"/>
    <property type="match status" value="1"/>
</dbReference>
<dbReference type="PROSITE" id="PS51257">
    <property type="entry name" value="PROKAR_LIPOPROTEIN"/>
    <property type="match status" value="1"/>
</dbReference>
<feature type="signal peptide" evidence="2">
    <location>
        <begin position="1"/>
        <end position="27"/>
    </location>
</feature>
<comment type="caution">
    <text evidence="3">The sequence shown here is derived from an EMBL/GenBank/DDBJ whole genome shotgun (WGS) entry which is preliminary data.</text>
</comment>
<name>A0A934PZ10_9BURK</name>
<dbReference type="AlphaFoldDB" id="A0A934PZ10"/>
<feature type="repeat" description="TPR" evidence="1">
    <location>
        <begin position="203"/>
        <end position="236"/>
    </location>
</feature>
<keyword evidence="2" id="KW-0732">Signal</keyword>
<evidence type="ECO:0000256" key="1">
    <source>
        <dbReference type="PROSITE-ProRule" id="PRU00339"/>
    </source>
</evidence>
<evidence type="ECO:0000313" key="3">
    <source>
        <dbReference type="EMBL" id="MBK0391713.1"/>
    </source>
</evidence>
<keyword evidence="4" id="KW-1185">Reference proteome</keyword>
<protein>
    <submittedName>
        <fullName evidence="3">Tetratricopeptide repeat protein</fullName>
    </submittedName>
</protein>
<gene>
    <name evidence="3" type="ORF">I8E28_03840</name>
</gene>
<feature type="chain" id="PRO_5037863657" evidence="2">
    <location>
        <begin position="28"/>
        <end position="385"/>
    </location>
</feature>
<dbReference type="RefSeq" id="WP_200786514.1">
    <property type="nucleotide sequence ID" value="NZ_JAEDAO010000001.1"/>
</dbReference>